<dbReference type="EMBL" id="JJML01000083">
    <property type="protein sequence ID" value="KGF71404.1"/>
    <property type="molecule type" value="Genomic_DNA"/>
</dbReference>
<reference evidence="2 3" key="1">
    <citation type="journal article" date="2014" name="Mol. Ecol.">
        <title>Evolution of Synechococcus.</title>
        <authorList>
            <person name="Dvorak P."/>
            <person name="Casamatta D."/>
            <person name="Hasler P."/>
            <person name="Poulickova A."/>
            <person name="Ondrej V."/>
            <person name="Sanges R."/>
        </authorList>
    </citation>
    <scope>NUCLEOTIDE SEQUENCE [LARGE SCALE GENOMIC DNA]</scope>
    <source>
        <strain evidence="2 3">CAUP A 1101</strain>
    </source>
</reference>
<proteinExistence type="predicted"/>
<gene>
    <name evidence="2" type="ORF">DO97_20665</name>
</gene>
<organism evidence="2 3">
    <name type="scientific">Neosynechococcus sphagnicola sy1</name>
    <dbReference type="NCBI Taxonomy" id="1497020"/>
    <lineage>
        <taxon>Bacteria</taxon>
        <taxon>Bacillati</taxon>
        <taxon>Cyanobacteriota</taxon>
        <taxon>Cyanophyceae</taxon>
        <taxon>Neosynechococcales</taxon>
        <taxon>Neosynechococcaceae</taxon>
        <taxon>Neosynechococcus</taxon>
    </lineage>
</organism>
<comment type="caution">
    <text evidence="2">The sequence shown here is derived from an EMBL/GenBank/DDBJ whole genome shotgun (WGS) entry which is preliminary data.</text>
</comment>
<protein>
    <recommendedName>
        <fullName evidence="1">Type III restriction enzyme C-terminal endonuclease domain-containing protein</fullName>
    </recommendedName>
</protein>
<dbReference type="Proteomes" id="UP000030170">
    <property type="component" value="Unassembled WGS sequence"/>
</dbReference>
<name>A0A098TH39_9CYAN</name>
<evidence type="ECO:0000313" key="3">
    <source>
        <dbReference type="Proteomes" id="UP000030170"/>
    </source>
</evidence>
<sequence length="330" mass="37842">MPPVVIDNPVINSAFDEPQRHFKFDEDGITNEISDYRRISHYFVPIARPKKKSQQLEFDLGLLSQDRVEENKTINRIRERVSLWRRSGHQGVTPTTRRLLEHWKNPDRERRLLQITKEWLSQCVTYKSGTFIQELLLIELAHDTADCIYRAIAGSEGSQKTLKPILRPYDTFGSTRYVDFDTTKPVYITDSTKCHISHVVADTDSWEQKMAQVLEDLPEVICYVKNQGLGFTIPYTLSGQQKNYTPDFIVRVKDGNVETLNLIVEVSGEARKDKAAKITHARQFWIPAVNNHGALSRWGIIEITDPWDAANTIKAFLSSPQTGGQVNDRD</sequence>
<dbReference type="STRING" id="1497020.DO97_20665"/>
<dbReference type="Pfam" id="PF19778">
    <property type="entry name" value="RE_endonuc"/>
    <property type="match status" value="1"/>
</dbReference>
<feature type="domain" description="Type III restriction enzyme C-terminal endonuclease" evidence="1">
    <location>
        <begin position="196"/>
        <end position="285"/>
    </location>
</feature>
<dbReference type="RefSeq" id="WP_036536892.1">
    <property type="nucleotide sequence ID" value="NZ_JJML01000083.1"/>
</dbReference>
<evidence type="ECO:0000259" key="1">
    <source>
        <dbReference type="Pfam" id="PF19778"/>
    </source>
</evidence>
<evidence type="ECO:0000313" key="2">
    <source>
        <dbReference type="EMBL" id="KGF71404.1"/>
    </source>
</evidence>
<dbReference type="AlphaFoldDB" id="A0A098TH39"/>
<keyword evidence="3" id="KW-1185">Reference proteome</keyword>
<dbReference type="Gene3D" id="3.40.91.30">
    <property type="match status" value="1"/>
</dbReference>
<accession>A0A098TH39</accession>
<dbReference type="InterPro" id="IPR045572">
    <property type="entry name" value="RE_endonuc_C"/>
</dbReference>
<dbReference type="OrthoDB" id="9804145at2"/>